<dbReference type="KEGG" id="lbc:LACBIDRAFT_318006"/>
<evidence type="ECO:0000313" key="2">
    <source>
        <dbReference type="Proteomes" id="UP000001194"/>
    </source>
</evidence>
<dbReference type="GeneID" id="6074813"/>
<name>B0D5R0_LACBS</name>
<protein>
    <submittedName>
        <fullName evidence="1">Predicted protein</fullName>
    </submittedName>
</protein>
<reference evidence="1 2" key="1">
    <citation type="journal article" date="2008" name="Nature">
        <title>The genome of Laccaria bicolor provides insights into mycorrhizal symbiosis.</title>
        <authorList>
            <person name="Martin F."/>
            <person name="Aerts A."/>
            <person name="Ahren D."/>
            <person name="Brun A."/>
            <person name="Danchin E.G.J."/>
            <person name="Duchaussoy F."/>
            <person name="Gibon J."/>
            <person name="Kohler A."/>
            <person name="Lindquist E."/>
            <person name="Pereda V."/>
            <person name="Salamov A."/>
            <person name="Shapiro H.J."/>
            <person name="Wuyts J."/>
            <person name="Blaudez D."/>
            <person name="Buee M."/>
            <person name="Brokstein P."/>
            <person name="Canbaeck B."/>
            <person name="Cohen D."/>
            <person name="Courty P.E."/>
            <person name="Coutinho P.M."/>
            <person name="Delaruelle C."/>
            <person name="Detter J.C."/>
            <person name="Deveau A."/>
            <person name="DiFazio S."/>
            <person name="Duplessis S."/>
            <person name="Fraissinet-Tachet L."/>
            <person name="Lucic E."/>
            <person name="Frey-Klett P."/>
            <person name="Fourrey C."/>
            <person name="Feussner I."/>
            <person name="Gay G."/>
            <person name="Grimwood J."/>
            <person name="Hoegger P.J."/>
            <person name="Jain P."/>
            <person name="Kilaru S."/>
            <person name="Labbe J."/>
            <person name="Lin Y.C."/>
            <person name="Legue V."/>
            <person name="Le Tacon F."/>
            <person name="Marmeisse R."/>
            <person name="Melayah D."/>
            <person name="Montanini B."/>
            <person name="Muratet M."/>
            <person name="Nehls U."/>
            <person name="Niculita-Hirzel H."/>
            <person name="Oudot-Le Secq M.P."/>
            <person name="Peter M."/>
            <person name="Quesneville H."/>
            <person name="Rajashekar B."/>
            <person name="Reich M."/>
            <person name="Rouhier N."/>
            <person name="Schmutz J."/>
            <person name="Yin T."/>
            <person name="Chalot M."/>
            <person name="Henrissat B."/>
            <person name="Kuees U."/>
            <person name="Lucas S."/>
            <person name="Van de Peer Y."/>
            <person name="Podila G.K."/>
            <person name="Polle A."/>
            <person name="Pukkila P.J."/>
            <person name="Richardson P.M."/>
            <person name="Rouze P."/>
            <person name="Sanders I.R."/>
            <person name="Stajich J.E."/>
            <person name="Tunlid A."/>
            <person name="Tuskan G."/>
            <person name="Grigoriev I.V."/>
        </authorList>
    </citation>
    <scope>NUCLEOTIDE SEQUENCE [LARGE SCALE GENOMIC DNA]</scope>
    <source>
        <strain evidence="2">S238N-H82 / ATCC MYA-4686</strain>
    </source>
</reference>
<evidence type="ECO:0000313" key="1">
    <source>
        <dbReference type="EMBL" id="EDR09816.1"/>
    </source>
</evidence>
<dbReference type="EMBL" id="DS547098">
    <property type="protein sequence ID" value="EDR09816.1"/>
    <property type="molecule type" value="Genomic_DNA"/>
</dbReference>
<dbReference type="Proteomes" id="UP000001194">
    <property type="component" value="Unassembled WGS sequence"/>
</dbReference>
<keyword evidence="2" id="KW-1185">Reference proteome</keyword>
<dbReference type="HOGENOM" id="CLU_061596_0_0_1"/>
<organism evidence="2">
    <name type="scientific">Laccaria bicolor (strain S238N-H82 / ATCC MYA-4686)</name>
    <name type="common">Bicoloured deceiver</name>
    <name type="synonym">Laccaria laccata var. bicolor</name>
    <dbReference type="NCBI Taxonomy" id="486041"/>
    <lineage>
        <taxon>Eukaryota</taxon>
        <taxon>Fungi</taxon>
        <taxon>Dikarya</taxon>
        <taxon>Basidiomycota</taxon>
        <taxon>Agaricomycotina</taxon>
        <taxon>Agaricomycetes</taxon>
        <taxon>Agaricomycetidae</taxon>
        <taxon>Agaricales</taxon>
        <taxon>Agaricineae</taxon>
        <taxon>Hydnangiaceae</taxon>
        <taxon>Laccaria</taxon>
    </lineage>
</organism>
<dbReference type="InParanoid" id="B0D5R0"/>
<dbReference type="AlphaFoldDB" id="B0D5R0"/>
<accession>B0D5R0</accession>
<gene>
    <name evidence="1" type="ORF">LACBIDRAFT_318006</name>
</gene>
<proteinExistence type="predicted"/>
<sequence length="285" mass="29941">MATRAPIVQPTLPAQSTQLCGYCHQKPKFSNHLYCSKTCASQAATLCNHCHKKPKFPNFEYCGKNCASLANPGGKTGPAQGQATAGKAPTYPKGSGFNAPKQAPPAFDPVQIAKLVVQQIPQVQALLASSAPGIATQLPASQAGLVAAVQPVPNPHSNNPFLNLTNQPATQAIPQGVTNGVTLAASSNTLPTAQLHISTQPVADNIECLIPGCGKPVHVDEKGVKASEYCSMRHREEAVTSGLVSPCIMCLVMPQSETDYFCGRACREESMNKYPDSATGSDDSE</sequence>
<dbReference type="OrthoDB" id="3171385at2759"/>
<dbReference type="RefSeq" id="XP_001879201.1">
    <property type="nucleotide sequence ID" value="XM_001879166.1"/>
</dbReference>